<evidence type="ECO:0000313" key="4">
    <source>
        <dbReference type="Proteomes" id="UP000078546"/>
    </source>
</evidence>
<protein>
    <submittedName>
        <fullName evidence="3">PIR Superfamily Protein</fullName>
    </submittedName>
</protein>
<keyword evidence="1" id="KW-0472">Membrane</keyword>
<dbReference type="EMBL" id="FLQV01003581">
    <property type="protein sequence ID" value="SBT02623.1"/>
    <property type="molecule type" value="Genomic_DNA"/>
</dbReference>
<dbReference type="Proteomes" id="UP000078546">
    <property type="component" value="Unassembled WGS sequence"/>
</dbReference>
<evidence type="ECO:0000256" key="1">
    <source>
        <dbReference type="SAM" id="Phobius"/>
    </source>
</evidence>
<dbReference type="AlphaFoldDB" id="A0A1A8XBP4"/>
<dbReference type="EMBL" id="FLQU01000681">
    <property type="protein sequence ID" value="SBS89155.1"/>
    <property type="molecule type" value="Genomic_DNA"/>
</dbReference>
<organism evidence="3 4">
    <name type="scientific">Plasmodium ovale curtisi</name>
    <dbReference type="NCBI Taxonomy" id="864141"/>
    <lineage>
        <taxon>Eukaryota</taxon>
        <taxon>Sar</taxon>
        <taxon>Alveolata</taxon>
        <taxon>Apicomplexa</taxon>
        <taxon>Aconoidasida</taxon>
        <taxon>Haemosporida</taxon>
        <taxon>Plasmodiidae</taxon>
        <taxon>Plasmodium</taxon>
        <taxon>Plasmodium (Plasmodium)</taxon>
    </lineage>
</organism>
<name>A0A1A8XBP4_PLAOA</name>
<accession>A0A1A8XBP4</accession>
<keyword evidence="1" id="KW-0812">Transmembrane</keyword>
<feature type="transmembrane region" description="Helical" evidence="1">
    <location>
        <begin position="171"/>
        <end position="189"/>
    </location>
</feature>
<reference evidence="4 5" key="2">
    <citation type="submission" date="2016-05" db="EMBL/GenBank/DDBJ databases">
        <authorList>
            <person name="Naeem Raeece"/>
        </authorList>
    </citation>
    <scope>NUCLEOTIDE SEQUENCE [LARGE SCALE GENOMIC DNA]</scope>
</reference>
<evidence type="ECO:0000313" key="5">
    <source>
        <dbReference type="Proteomes" id="UP000078560"/>
    </source>
</evidence>
<evidence type="ECO:0000313" key="2">
    <source>
        <dbReference type="EMBL" id="SBS89155.1"/>
    </source>
</evidence>
<proteinExistence type="predicted"/>
<evidence type="ECO:0000313" key="3">
    <source>
        <dbReference type="EMBL" id="SBT02623.1"/>
    </source>
</evidence>
<keyword evidence="1" id="KW-1133">Transmembrane helix</keyword>
<dbReference type="Proteomes" id="UP000078560">
    <property type="component" value="Unassembled WGS sequence"/>
</dbReference>
<reference evidence="3" key="1">
    <citation type="submission" date="2016-05" db="EMBL/GenBank/DDBJ databases">
        <authorList>
            <person name="Lavstsen T."/>
            <person name="Jespersen J.S."/>
        </authorList>
    </citation>
    <scope>NUCLEOTIDE SEQUENCE [LARGE SCALE GENOMIC DNA]</scope>
</reference>
<sequence length="245" mass="28659">MAKLNEVDYYKIFYNIEENFNNVLEYEYEKFLCKDDQVLRYIAMYLIENYKGKYNIVCTATSDCAKRCSHLNTWLNEKQALYTSNGKCTHHNKLWKQYIEALWTQLQQDSGKEVKCERVILNKRFPDKWLIPSCKNSNSLEMKSSCPDPPVAKDQECPSLVVPTCSSCKTVLTTTYVIFGILLFTMYLLRFSSLGMKINNLIRGEKMRKRNMNNENSELFSSGNNSNMESIESRFNVIYNSFQNS</sequence>
<gene>
    <name evidence="3" type="ORF">POVCU1_078940</name>
    <name evidence="2" type="ORF">POVCU2_0052730</name>
</gene>